<evidence type="ECO:0000313" key="2">
    <source>
        <dbReference type="EnsemblPlants" id="LPERR02G16280.1"/>
    </source>
</evidence>
<reference evidence="2 3" key="1">
    <citation type="submission" date="2012-08" db="EMBL/GenBank/DDBJ databases">
        <title>Oryza genome evolution.</title>
        <authorList>
            <person name="Wing R.A."/>
        </authorList>
    </citation>
    <scope>NUCLEOTIDE SEQUENCE</scope>
</reference>
<dbReference type="Proteomes" id="UP000032180">
    <property type="component" value="Chromosome 2"/>
</dbReference>
<name>A0A0D9VH02_9ORYZ</name>
<reference evidence="3" key="2">
    <citation type="submission" date="2013-12" db="EMBL/GenBank/DDBJ databases">
        <authorList>
            <person name="Yu Y."/>
            <person name="Lee S."/>
            <person name="de Baynast K."/>
            <person name="Wissotski M."/>
            <person name="Liu L."/>
            <person name="Talag J."/>
            <person name="Goicoechea J."/>
            <person name="Angelova A."/>
            <person name="Jetty R."/>
            <person name="Kudrna D."/>
            <person name="Golser W."/>
            <person name="Rivera L."/>
            <person name="Zhang J."/>
            <person name="Wing R."/>
        </authorList>
    </citation>
    <scope>NUCLEOTIDE SEQUENCE</scope>
</reference>
<dbReference type="Gramene" id="LPERR02G16280.1">
    <property type="protein sequence ID" value="LPERR02G16280.1"/>
    <property type="gene ID" value="LPERR02G16280"/>
</dbReference>
<feature type="compositionally biased region" description="Basic and acidic residues" evidence="1">
    <location>
        <begin position="57"/>
        <end position="67"/>
    </location>
</feature>
<feature type="region of interest" description="Disordered" evidence="1">
    <location>
        <begin position="1"/>
        <end position="74"/>
    </location>
</feature>
<sequence length="190" mass="20381">MDPHLFTAGRRRAELHGPSRRRCVRKTRAAPSSGSAGVPYGSATPDLMRRIRRRRARPEEHAREPTPEGKMTTTEDACAGGARAVAGAEAEDDDQRAKLMRTNADVPGMSMSACKSSGLLRSSAIENIRVTSRIVGRRDGLGSKHCTAAMISMNISLAVLTSGSGSRLSNKSFRDVFSLAMGRGERKSPG</sequence>
<evidence type="ECO:0000256" key="1">
    <source>
        <dbReference type="SAM" id="MobiDB-lite"/>
    </source>
</evidence>
<keyword evidence="3" id="KW-1185">Reference proteome</keyword>
<protein>
    <submittedName>
        <fullName evidence="2">Uncharacterized protein</fullName>
    </submittedName>
</protein>
<feature type="compositionally biased region" description="Basic residues" evidence="1">
    <location>
        <begin position="18"/>
        <end position="28"/>
    </location>
</feature>
<reference evidence="2" key="3">
    <citation type="submission" date="2015-04" db="UniProtKB">
        <authorList>
            <consortium name="EnsemblPlants"/>
        </authorList>
    </citation>
    <scope>IDENTIFICATION</scope>
</reference>
<accession>A0A0D9VH02</accession>
<dbReference type="EnsemblPlants" id="LPERR02G16280.1">
    <property type="protein sequence ID" value="LPERR02G16280.1"/>
    <property type="gene ID" value="LPERR02G16280"/>
</dbReference>
<evidence type="ECO:0000313" key="3">
    <source>
        <dbReference type="Proteomes" id="UP000032180"/>
    </source>
</evidence>
<dbReference type="HOGENOM" id="CLU_1429964_0_0_1"/>
<proteinExistence type="predicted"/>
<organism evidence="2 3">
    <name type="scientific">Leersia perrieri</name>
    <dbReference type="NCBI Taxonomy" id="77586"/>
    <lineage>
        <taxon>Eukaryota</taxon>
        <taxon>Viridiplantae</taxon>
        <taxon>Streptophyta</taxon>
        <taxon>Embryophyta</taxon>
        <taxon>Tracheophyta</taxon>
        <taxon>Spermatophyta</taxon>
        <taxon>Magnoliopsida</taxon>
        <taxon>Liliopsida</taxon>
        <taxon>Poales</taxon>
        <taxon>Poaceae</taxon>
        <taxon>BOP clade</taxon>
        <taxon>Oryzoideae</taxon>
        <taxon>Oryzeae</taxon>
        <taxon>Oryzinae</taxon>
        <taxon>Leersia</taxon>
    </lineage>
</organism>
<dbReference type="AlphaFoldDB" id="A0A0D9VH02"/>